<dbReference type="GeneID" id="111087544"/>
<dbReference type="Proteomes" id="UP000694941">
    <property type="component" value="Unplaced"/>
</dbReference>
<protein>
    <submittedName>
        <fullName evidence="2">Uncharacterized protein LOC111087544</fullName>
    </submittedName>
</protein>
<organism evidence="1 2">
    <name type="scientific">Limulus polyphemus</name>
    <name type="common">Atlantic horseshoe crab</name>
    <dbReference type="NCBI Taxonomy" id="6850"/>
    <lineage>
        <taxon>Eukaryota</taxon>
        <taxon>Metazoa</taxon>
        <taxon>Ecdysozoa</taxon>
        <taxon>Arthropoda</taxon>
        <taxon>Chelicerata</taxon>
        <taxon>Merostomata</taxon>
        <taxon>Xiphosura</taxon>
        <taxon>Limulidae</taxon>
        <taxon>Limulus</taxon>
    </lineage>
</organism>
<gene>
    <name evidence="2" type="primary">LOC111087544</name>
</gene>
<dbReference type="RefSeq" id="XP_022250226.1">
    <property type="nucleotide sequence ID" value="XM_022394518.1"/>
</dbReference>
<evidence type="ECO:0000313" key="2">
    <source>
        <dbReference type="RefSeq" id="XP_022250226.1"/>
    </source>
</evidence>
<proteinExistence type="predicted"/>
<sequence length="181" mass="21149">MDCYEEIENPVRLFGFLCLFFWWKDEAFSGSAVMSYFKFVVFLPVLGCLMTSQAELNVNPASGYENYRPSTPKLSVLIYDKRALFDPPGQYGKGPWEIFTHGYGLKYGFNNKKFTEKGYGYVKALGRDFCRDNPRSCFNYYNRRPFTFRGTREPYWGYRPRGGILHPLKEALILARGYHLN</sequence>
<accession>A0ABM1T2X0</accession>
<name>A0ABM1T2X0_LIMPO</name>
<evidence type="ECO:0000313" key="1">
    <source>
        <dbReference type="Proteomes" id="UP000694941"/>
    </source>
</evidence>
<keyword evidence="1" id="KW-1185">Reference proteome</keyword>
<reference evidence="2" key="1">
    <citation type="submission" date="2025-08" db="UniProtKB">
        <authorList>
            <consortium name="RefSeq"/>
        </authorList>
    </citation>
    <scope>IDENTIFICATION</scope>
    <source>
        <tissue evidence="2">Muscle</tissue>
    </source>
</reference>